<evidence type="ECO:0000313" key="3">
    <source>
        <dbReference type="EMBL" id="HJA93605.1"/>
    </source>
</evidence>
<sequence>MNIRDIEAAVSAIEDGYIQEAGKAIGGQERPERSLSYRLQRSFPRRMRIAAACLAGVLFLSASSLLAAVAAGSMPAYEILYALYPETAKRLTPVQISCEDNGIRMEVEAVYVHADTAEIYLSMQDLTEERIDETVDLFDSYSLHSSRDSIGTCSLVDFDPESGKAVFLVQVKHMNGEKIEGQKLTFSVSEFLTGKQRVEQELPEIDLSRMEEKTELQTNVTRRGSSGMEMEKVEEEQQKGFLRPDADQTFSPVDGVTVTAYGWVDGRLHIQVHYTDILNTDNHGYVYLKDGQGNAVSCFGSVAFWDEEQSGSYQEYFFEVEPEMITAGWSVWGYFSTCSELVEGDWRVTFPIEETKPLRREKNPAEVYPLQDPFSDISVIHIPPAPPAHSGSPGGSPDGAEDLTPRPSAQAGYLRP</sequence>
<protein>
    <recommendedName>
        <fullName evidence="5">DUF4179 domain-containing protein</fullName>
    </recommendedName>
</protein>
<dbReference type="EMBL" id="DWYY01000119">
    <property type="protein sequence ID" value="HJA93605.1"/>
    <property type="molecule type" value="Genomic_DNA"/>
</dbReference>
<keyword evidence="2" id="KW-1133">Transmembrane helix</keyword>
<organism evidence="3 4">
    <name type="scientific">Candidatus Eisenbergiella merdipullorum</name>
    <dbReference type="NCBI Taxonomy" id="2838553"/>
    <lineage>
        <taxon>Bacteria</taxon>
        <taxon>Bacillati</taxon>
        <taxon>Bacillota</taxon>
        <taxon>Clostridia</taxon>
        <taxon>Lachnospirales</taxon>
        <taxon>Lachnospiraceae</taxon>
        <taxon>Eisenbergiella</taxon>
    </lineage>
</organism>
<reference evidence="3" key="1">
    <citation type="journal article" date="2021" name="PeerJ">
        <title>Extensive microbial diversity within the chicken gut microbiome revealed by metagenomics and culture.</title>
        <authorList>
            <person name="Gilroy R."/>
            <person name="Ravi A."/>
            <person name="Getino M."/>
            <person name="Pursley I."/>
            <person name="Horton D.L."/>
            <person name="Alikhan N.F."/>
            <person name="Baker D."/>
            <person name="Gharbi K."/>
            <person name="Hall N."/>
            <person name="Watson M."/>
            <person name="Adriaenssens E.M."/>
            <person name="Foster-Nyarko E."/>
            <person name="Jarju S."/>
            <person name="Secka A."/>
            <person name="Antonio M."/>
            <person name="Oren A."/>
            <person name="Chaudhuri R.R."/>
            <person name="La Ragione R."/>
            <person name="Hildebrand F."/>
            <person name="Pallen M.J."/>
        </authorList>
    </citation>
    <scope>NUCLEOTIDE SEQUENCE</scope>
    <source>
        <strain evidence="3">CHK179-7159</strain>
    </source>
</reference>
<evidence type="ECO:0000256" key="2">
    <source>
        <dbReference type="SAM" id="Phobius"/>
    </source>
</evidence>
<feature type="transmembrane region" description="Helical" evidence="2">
    <location>
        <begin position="49"/>
        <end position="71"/>
    </location>
</feature>
<reference evidence="3" key="2">
    <citation type="submission" date="2021-04" db="EMBL/GenBank/DDBJ databases">
        <authorList>
            <person name="Gilroy R."/>
        </authorList>
    </citation>
    <scope>NUCLEOTIDE SEQUENCE</scope>
    <source>
        <strain evidence="3">CHK179-7159</strain>
    </source>
</reference>
<gene>
    <name evidence="3" type="ORF">H9717_10920</name>
</gene>
<keyword evidence="2" id="KW-0472">Membrane</keyword>
<dbReference type="AlphaFoldDB" id="A0A9D2I624"/>
<proteinExistence type="predicted"/>
<evidence type="ECO:0000256" key="1">
    <source>
        <dbReference type="SAM" id="MobiDB-lite"/>
    </source>
</evidence>
<keyword evidence="2" id="KW-0812">Transmembrane</keyword>
<dbReference type="Proteomes" id="UP000886858">
    <property type="component" value="Unassembled WGS sequence"/>
</dbReference>
<name>A0A9D2I624_9FIRM</name>
<feature type="region of interest" description="Disordered" evidence="1">
    <location>
        <begin position="380"/>
        <end position="416"/>
    </location>
</feature>
<evidence type="ECO:0008006" key="5">
    <source>
        <dbReference type="Google" id="ProtNLM"/>
    </source>
</evidence>
<evidence type="ECO:0000313" key="4">
    <source>
        <dbReference type="Proteomes" id="UP000886858"/>
    </source>
</evidence>
<comment type="caution">
    <text evidence="3">The sequence shown here is derived from an EMBL/GenBank/DDBJ whole genome shotgun (WGS) entry which is preliminary data.</text>
</comment>
<accession>A0A9D2I624</accession>